<evidence type="ECO:0000256" key="1">
    <source>
        <dbReference type="ARBA" id="ARBA00009083"/>
    </source>
</evidence>
<keyword evidence="5" id="KW-0238">DNA-binding</keyword>
<proteinExistence type="inferred from homology"/>
<evidence type="ECO:0000313" key="5">
    <source>
        <dbReference type="EMBL" id="ODV67549.1"/>
    </source>
</evidence>
<dbReference type="OrthoDB" id="413436at2759"/>
<dbReference type="PANTHER" id="PTHR19836:SF19">
    <property type="entry name" value="SMALL RIBOSOMAL SUBUNIT PROTEIN US14M"/>
    <property type="match status" value="1"/>
</dbReference>
<dbReference type="GeneID" id="30993166"/>
<dbReference type="FunFam" id="1.10.287.1480:FF:000001">
    <property type="entry name" value="30S ribosomal protein S14"/>
    <property type="match status" value="1"/>
</dbReference>
<keyword evidence="5" id="KW-0675">Receptor</keyword>
<evidence type="ECO:0000256" key="2">
    <source>
        <dbReference type="ARBA" id="ARBA00022980"/>
    </source>
</evidence>
<gene>
    <name evidence="5" type="ORF">HYPBUDRAFT_108164</name>
</gene>
<evidence type="ECO:0000256" key="4">
    <source>
        <dbReference type="ARBA" id="ARBA00076896"/>
    </source>
</evidence>
<dbReference type="GO" id="GO:0006412">
    <property type="term" value="P:translation"/>
    <property type="evidence" value="ECO:0007669"/>
    <property type="project" value="InterPro"/>
</dbReference>
<comment type="similarity">
    <text evidence="1">Belongs to the universal ribosomal protein uS14 family.</text>
</comment>
<reference evidence="6" key="1">
    <citation type="submission" date="2016-05" db="EMBL/GenBank/DDBJ databases">
        <title>Comparative genomics of biotechnologically important yeasts.</title>
        <authorList>
            <consortium name="DOE Joint Genome Institute"/>
            <person name="Riley R."/>
            <person name="Haridas S."/>
            <person name="Wolfe K.H."/>
            <person name="Lopes M.R."/>
            <person name="Hittinger C.T."/>
            <person name="Goker M."/>
            <person name="Salamov A."/>
            <person name="Wisecaver J."/>
            <person name="Long T.M."/>
            <person name="Aerts A.L."/>
            <person name="Barry K."/>
            <person name="Choi C."/>
            <person name="Clum A."/>
            <person name="Coughlan A.Y."/>
            <person name="Deshpande S."/>
            <person name="Douglass A.P."/>
            <person name="Hanson S.J."/>
            <person name="Klenk H.-P."/>
            <person name="Labutti K."/>
            <person name="Lapidus A."/>
            <person name="Lindquist E."/>
            <person name="Lipzen A."/>
            <person name="Meier-Kolthoff J.P."/>
            <person name="Ohm R.A."/>
            <person name="Otillar R.P."/>
            <person name="Pangilinan J."/>
            <person name="Peng Y."/>
            <person name="Rokas A."/>
            <person name="Rosa C.A."/>
            <person name="Scheuner C."/>
            <person name="Sibirny A.A."/>
            <person name="Slot J.C."/>
            <person name="Stielow J.B."/>
            <person name="Sun H."/>
            <person name="Kurtzman C.P."/>
            <person name="Blackwell M."/>
            <person name="Grigoriev I.V."/>
            <person name="Jeffries T.W."/>
        </authorList>
    </citation>
    <scope>NUCLEOTIDE SEQUENCE [LARGE SCALE GENOMIC DNA]</scope>
    <source>
        <strain evidence="6">NRRL Y-1933</strain>
    </source>
</reference>
<sequence length="115" mass="13347">MPFRFPVKFELPKHSYVNARVIRDQFKRTQVAEHEVTRTALRYIARNTELPARARLEAQLQLTAMPKYTSPTQIKDRCVASGHSRSVIHDFKLNRTAFRERARAGQIPGVKKASW</sequence>
<dbReference type="GO" id="GO:0003735">
    <property type="term" value="F:structural constituent of ribosome"/>
    <property type="evidence" value="ECO:0007669"/>
    <property type="project" value="EnsemblFungi"/>
</dbReference>
<dbReference type="RefSeq" id="XP_020076616.1">
    <property type="nucleotide sequence ID" value="XM_020218616.1"/>
</dbReference>
<keyword evidence="6" id="KW-1185">Reference proteome</keyword>
<name>A0A1E4RJU9_9ASCO</name>
<evidence type="ECO:0000313" key="6">
    <source>
        <dbReference type="Proteomes" id="UP000095085"/>
    </source>
</evidence>
<dbReference type="Proteomes" id="UP000095085">
    <property type="component" value="Unassembled WGS sequence"/>
</dbReference>
<dbReference type="NCBIfam" id="NF006477">
    <property type="entry name" value="PRK08881.1"/>
    <property type="match status" value="1"/>
</dbReference>
<dbReference type="GO" id="GO:0005763">
    <property type="term" value="C:mitochondrial small ribosomal subunit"/>
    <property type="evidence" value="ECO:0007669"/>
    <property type="project" value="EnsemblFungi"/>
</dbReference>
<dbReference type="STRING" id="984485.A0A1E4RJU9"/>
<protein>
    <recommendedName>
        <fullName evidence="4">37S ribosomal protein MRP2, mitochondrial</fullName>
    </recommendedName>
</protein>
<keyword evidence="3" id="KW-0687">Ribonucleoprotein</keyword>
<dbReference type="SUPFAM" id="SSF57716">
    <property type="entry name" value="Glucocorticoid receptor-like (DNA-binding domain)"/>
    <property type="match status" value="1"/>
</dbReference>
<dbReference type="GO" id="GO:0003677">
    <property type="term" value="F:DNA binding"/>
    <property type="evidence" value="ECO:0007669"/>
    <property type="project" value="UniProtKB-KW"/>
</dbReference>
<organism evidence="5 6">
    <name type="scientific">Hyphopichia burtonii NRRL Y-1933</name>
    <dbReference type="NCBI Taxonomy" id="984485"/>
    <lineage>
        <taxon>Eukaryota</taxon>
        <taxon>Fungi</taxon>
        <taxon>Dikarya</taxon>
        <taxon>Ascomycota</taxon>
        <taxon>Saccharomycotina</taxon>
        <taxon>Pichiomycetes</taxon>
        <taxon>Debaryomycetaceae</taxon>
        <taxon>Hyphopichia</taxon>
    </lineage>
</organism>
<accession>A0A1E4RJU9</accession>
<evidence type="ECO:0000256" key="3">
    <source>
        <dbReference type="ARBA" id="ARBA00023274"/>
    </source>
</evidence>
<keyword evidence="2" id="KW-0689">Ribosomal protein</keyword>
<dbReference type="EMBL" id="KV454540">
    <property type="protein sequence ID" value="ODV67549.1"/>
    <property type="molecule type" value="Genomic_DNA"/>
</dbReference>
<dbReference type="PANTHER" id="PTHR19836">
    <property type="entry name" value="30S RIBOSOMAL PROTEIN S14"/>
    <property type="match status" value="1"/>
</dbReference>
<dbReference type="Pfam" id="PF00253">
    <property type="entry name" value="Ribosomal_S14"/>
    <property type="match status" value="1"/>
</dbReference>
<dbReference type="Gene3D" id="1.10.287.1480">
    <property type="match status" value="1"/>
</dbReference>
<dbReference type="InterPro" id="IPR001209">
    <property type="entry name" value="Ribosomal_uS14"/>
</dbReference>
<dbReference type="AlphaFoldDB" id="A0A1E4RJU9"/>